<reference evidence="5 6" key="1">
    <citation type="submission" date="2023-03" db="EMBL/GenBank/DDBJ databases">
        <title>Novel Species.</title>
        <authorList>
            <person name="Ma S."/>
        </authorList>
    </citation>
    <scope>NUCLEOTIDE SEQUENCE [LARGE SCALE GENOMIC DNA]</scope>
    <source>
        <strain evidence="5 6">B11</strain>
    </source>
</reference>
<keyword evidence="2" id="KW-0408">Iron</keyword>
<dbReference type="Proteomes" id="UP001461341">
    <property type="component" value="Chromosome"/>
</dbReference>
<feature type="domain" description="4Fe-4S ferredoxin-type" evidence="4">
    <location>
        <begin position="289"/>
        <end position="321"/>
    </location>
</feature>
<dbReference type="InterPro" id="IPR017896">
    <property type="entry name" value="4Fe4S_Fe-S-bd"/>
</dbReference>
<keyword evidence="6" id="KW-1185">Reference proteome</keyword>
<evidence type="ECO:0000256" key="1">
    <source>
        <dbReference type="ARBA" id="ARBA00022723"/>
    </source>
</evidence>
<dbReference type="SUPFAM" id="SSF46548">
    <property type="entry name" value="alpha-helical ferredoxin"/>
    <property type="match status" value="1"/>
</dbReference>
<evidence type="ECO:0000256" key="2">
    <source>
        <dbReference type="ARBA" id="ARBA00023004"/>
    </source>
</evidence>
<dbReference type="PANTHER" id="PTHR40447">
    <property type="entry name" value="ANAEROBIC SULFITE REDUCTASE SUBUNIT A"/>
    <property type="match status" value="1"/>
</dbReference>
<dbReference type="PROSITE" id="PS00198">
    <property type="entry name" value="4FE4S_FER_1"/>
    <property type="match status" value="1"/>
</dbReference>
<dbReference type="InterPro" id="IPR017900">
    <property type="entry name" value="4Fe4S_Fe_S_CS"/>
</dbReference>
<dbReference type="InterPro" id="IPR009051">
    <property type="entry name" value="Helical_ferredxn"/>
</dbReference>
<dbReference type="PROSITE" id="PS51379">
    <property type="entry name" value="4FE4S_FER_2"/>
    <property type="match status" value="2"/>
</dbReference>
<dbReference type="PANTHER" id="PTHR40447:SF1">
    <property type="entry name" value="ANAEROBIC SULFITE REDUCTASE SUBUNIT A"/>
    <property type="match status" value="1"/>
</dbReference>
<evidence type="ECO:0000259" key="4">
    <source>
        <dbReference type="PROSITE" id="PS51379"/>
    </source>
</evidence>
<dbReference type="RefSeq" id="WP_369018829.1">
    <property type="nucleotide sequence ID" value="NZ_CP121689.1"/>
</dbReference>
<evidence type="ECO:0000313" key="6">
    <source>
        <dbReference type="Proteomes" id="UP001461341"/>
    </source>
</evidence>
<sequence length="332" mass="38825">MRKGYWNQEKFREWIVNERDRVWVTQRLKNKYPDLFKSLDREIRTVKEAFYPQWRKVCRFLWNRKGWSVEDLPVEEESLPSLVFALPCEAKAVLDVLDRIFIGKEPPDGLYFSHRRSLRLVIVACLAPEVTCFCNWVGGGPFWHTDDSPFLVPLEEGLYLEDPADVFPLTYEGISAGLSKEVEKLRKRSESFLEPFVINEDFPERLYDNFYSEKWEKLARKCFNCGACTFLCPTCYCFDLVMDGALKGYQLCSWDSCMFPKFTLHASGHNPRPGYTERVRQRVLHKFSYFPMREGSFGCVGCGVCVTACPVNWDIREVVRGMLQEVGDKKRE</sequence>
<keyword evidence="1" id="KW-0479">Metal-binding</keyword>
<feature type="domain" description="4Fe-4S ferredoxin-type" evidence="4">
    <location>
        <begin position="213"/>
        <end position="243"/>
    </location>
</feature>
<dbReference type="Gene3D" id="1.10.1060.10">
    <property type="entry name" value="Alpha-helical ferredoxin"/>
    <property type="match status" value="1"/>
</dbReference>
<gene>
    <name evidence="5" type="ORF">QBE54_02715</name>
</gene>
<evidence type="ECO:0000313" key="5">
    <source>
        <dbReference type="EMBL" id="WZL76665.1"/>
    </source>
</evidence>
<proteinExistence type="predicted"/>
<dbReference type="EMBL" id="CP121689">
    <property type="protein sequence ID" value="WZL76665.1"/>
    <property type="molecule type" value="Genomic_DNA"/>
</dbReference>
<dbReference type="Pfam" id="PF17179">
    <property type="entry name" value="Fer4_22"/>
    <property type="match status" value="1"/>
</dbReference>
<organism evidence="5 6">
    <name type="scientific">Thermatribacter velox</name>
    <dbReference type="NCBI Taxonomy" id="3039681"/>
    <lineage>
        <taxon>Bacteria</taxon>
        <taxon>Pseudomonadati</taxon>
        <taxon>Atribacterota</taxon>
        <taxon>Atribacteria</taxon>
        <taxon>Atribacterales</taxon>
        <taxon>Thermatribacteraceae</taxon>
        <taxon>Thermatribacter</taxon>
    </lineage>
</organism>
<evidence type="ECO:0000256" key="3">
    <source>
        <dbReference type="ARBA" id="ARBA00023014"/>
    </source>
</evidence>
<keyword evidence="3" id="KW-0411">Iron-sulfur</keyword>
<accession>A0ABZ2YCD4</accession>
<protein>
    <submittedName>
        <fullName evidence="5">4Fe-4S dicluster domain-containing protein</fullName>
    </submittedName>
</protein>
<name>A0ABZ2YCD4_9BACT</name>